<gene>
    <name evidence="1" type="ORF">Pas1_04175</name>
</gene>
<reference evidence="2" key="1">
    <citation type="submission" date="2018-06" db="EMBL/GenBank/DDBJ databases">
        <title>Description of a new Polynucleobacter species.</title>
        <authorList>
            <person name="Hahn M.W."/>
        </authorList>
    </citation>
    <scope>NUCLEOTIDE SEQUENCE [LARGE SCALE GENOMIC DNA]</scope>
    <source>
        <strain evidence="2">MG-25-Pas1-D2</strain>
    </source>
</reference>
<protein>
    <submittedName>
        <fullName evidence="1">Uncharacterized protein</fullName>
    </submittedName>
</protein>
<organism evidence="1 2">
    <name type="scientific">Polynucleobacter paneuropaeus</name>
    <dbReference type="NCBI Taxonomy" id="2527775"/>
    <lineage>
        <taxon>Bacteria</taxon>
        <taxon>Pseudomonadati</taxon>
        <taxon>Pseudomonadota</taxon>
        <taxon>Betaproteobacteria</taxon>
        <taxon>Burkholderiales</taxon>
        <taxon>Burkholderiaceae</taxon>
        <taxon>Polynucleobacter</taxon>
    </lineage>
</organism>
<accession>A0A2Z4JS40</accession>
<evidence type="ECO:0000313" key="2">
    <source>
        <dbReference type="Proteomes" id="UP000248592"/>
    </source>
</evidence>
<proteinExistence type="predicted"/>
<name>A0A2Z4JS40_9BURK</name>
<dbReference type="RefSeq" id="WP_112294579.1">
    <property type="nucleotide sequence ID" value="NZ_CBCSBS010000001.1"/>
</dbReference>
<dbReference type="AlphaFoldDB" id="A0A2Z4JS40"/>
<evidence type="ECO:0000313" key="1">
    <source>
        <dbReference type="EMBL" id="AWW49648.1"/>
    </source>
</evidence>
<sequence length="130" mass="14995">MTFKITPKSEFHVTERMTYRKADKEINCGFLWKSGSFIIEKEPNFLDDYDPNIGISLDAQDYSEVRLSDDGQKLIYFSGTTPDDEKEVLTTIFNNSKTTDDFDIGFQHKGWQLVDMDIVMWGELETTSNG</sequence>
<dbReference type="Proteomes" id="UP000248592">
    <property type="component" value="Chromosome"/>
</dbReference>
<dbReference type="EMBL" id="CP030085">
    <property type="protein sequence ID" value="AWW49648.1"/>
    <property type="molecule type" value="Genomic_DNA"/>
</dbReference>